<evidence type="ECO:0000313" key="1">
    <source>
        <dbReference type="EMBL" id="JAD87411.1"/>
    </source>
</evidence>
<protein>
    <submittedName>
        <fullName evidence="1">Uncharacterized protein</fullName>
    </submittedName>
</protein>
<dbReference type="AlphaFoldDB" id="A0A0A9DHW0"/>
<sequence>MQPATESRSLSLVIRRILLLLKMRIAMRTVRSMTALSVSWIYPGMLLRRCALMTTGS</sequence>
<organism evidence="1">
    <name type="scientific">Arundo donax</name>
    <name type="common">Giant reed</name>
    <name type="synonym">Donax arundinaceus</name>
    <dbReference type="NCBI Taxonomy" id="35708"/>
    <lineage>
        <taxon>Eukaryota</taxon>
        <taxon>Viridiplantae</taxon>
        <taxon>Streptophyta</taxon>
        <taxon>Embryophyta</taxon>
        <taxon>Tracheophyta</taxon>
        <taxon>Spermatophyta</taxon>
        <taxon>Magnoliopsida</taxon>
        <taxon>Liliopsida</taxon>
        <taxon>Poales</taxon>
        <taxon>Poaceae</taxon>
        <taxon>PACMAD clade</taxon>
        <taxon>Arundinoideae</taxon>
        <taxon>Arundineae</taxon>
        <taxon>Arundo</taxon>
    </lineage>
</organism>
<reference evidence="1" key="2">
    <citation type="journal article" date="2015" name="Data Brief">
        <title>Shoot transcriptome of the giant reed, Arundo donax.</title>
        <authorList>
            <person name="Barrero R.A."/>
            <person name="Guerrero F.D."/>
            <person name="Moolhuijzen P."/>
            <person name="Goolsby J.A."/>
            <person name="Tidwell J."/>
            <person name="Bellgard S.E."/>
            <person name="Bellgard M.I."/>
        </authorList>
    </citation>
    <scope>NUCLEOTIDE SEQUENCE</scope>
    <source>
        <tissue evidence="1">Shoot tissue taken approximately 20 cm above the soil surface</tissue>
    </source>
</reference>
<proteinExistence type="predicted"/>
<name>A0A0A9DHW0_ARUDO</name>
<dbReference type="EMBL" id="GBRH01210484">
    <property type="protein sequence ID" value="JAD87411.1"/>
    <property type="molecule type" value="Transcribed_RNA"/>
</dbReference>
<reference evidence="1" key="1">
    <citation type="submission" date="2014-09" db="EMBL/GenBank/DDBJ databases">
        <authorList>
            <person name="Magalhaes I.L.F."/>
            <person name="Oliveira U."/>
            <person name="Santos F.R."/>
            <person name="Vidigal T.H.D.A."/>
            <person name="Brescovit A.D."/>
            <person name="Santos A.J."/>
        </authorList>
    </citation>
    <scope>NUCLEOTIDE SEQUENCE</scope>
    <source>
        <tissue evidence="1">Shoot tissue taken approximately 20 cm above the soil surface</tissue>
    </source>
</reference>
<accession>A0A0A9DHW0</accession>